<keyword evidence="1" id="KW-0812">Transmembrane</keyword>
<gene>
    <name evidence="2" type="ORF">RhiirA1_460155</name>
</gene>
<protein>
    <submittedName>
        <fullName evidence="2">Uncharacterized protein</fullName>
    </submittedName>
</protein>
<dbReference type="Proteomes" id="UP000232688">
    <property type="component" value="Unassembled WGS sequence"/>
</dbReference>
<evidence type="ECO:0000256" key="1">
    <source>
        <dbReference type="SAM" id="Phobius"/>
    </source>
</evidence>
<reference evidence="2 3" key="2">
    <citation type="submission" date="2017-10" db="EMBL/GenBank/DDBJ databases">
        <title>Genome analyses suggest a sexual origin of heterokaryosis in a supposedly ancient asexual fungus.</title>
        <authorList>
            <person name="Corradi N."/>
            <person name="Sedzielewska K."/>
            <person name="Noel J."/>
            <person name="Charron P."/>
            <person name="Farinelli L."/>
            <person name="Marton T."/>
            <person name="Kruger M."/>
            <person name="Pelin A."/>
            <person name="Brachmann A."/>
            <person name="Corradi N."/>
        </authorList>
    </citation>
    <scope>NUCLEOTIDE SEQUENCE [LARGE SCALE GENOMIC DNA]</scope>
    <source>
        <strain evidence="2 3">A1</strain>
    </source>
</reference>
<evidence type="ECO:0000313" key="2">
    <source>
        <dbReference type="EMBL" id="PKC66103.1"/>
    </source>
</evidence>
<sequence>MKIDMKKKKRKVDNAFALTEDTFKDSTKLHKSVKRIDLQVRVGNGWVSAGEEPATKKRRAEEKIGDCSPIINLLFCITLLIVYTIIKFILFIVMLLPLKCMFYLY</sequence>
<organism evidence="2 3">
    <name type="scientific">Rhizophagus irregularis</name>
    <dbReference type="NCBI Taxonomy" id="588596"/>
    <lineage>
        <taxon>Eukaryota</taxon>
        <taxon>Fungi</taxon>
        <taxon>Fungi incertae sedis</taxon>
        <taxon>Mucoromycota</taxon>
        <taxon>Glomeromycotina</taxon>
        <taxon>Glomeromycetes</taxon>
        <taxon>Glomerales</taxon>
        <taxon>Glomeraceae</taxon>
        <taxon>Rhizophagus</taxon>
    </lineage>
</organism>
<reference evidence="2 3" key="1">
    <citation type="submission" date="2017-10" db="EMBL/GenBank/DDBJ databases">
        <title>Extensive intraspecific genome diversity in a model arbuscular mycorrhizal fungus.</title>
        <authorList>
            <person name="Chen E.C.H."/>
            <person name="Morin E."/>
            <person name="Baudet D."/>
            <person name="Noel J."/>
            <person name="Ndikumana S."/>
            <person name="Charron P."/>
            <person name="St-Onge C."/>
            <person name="Giorgi J."/>
            <person name="Grigoriev I.V."/>
            <person name="Roux C."/>
            <person name="Martin F.M."/>
            <person name="Corradi N."/>
        </authorList>
    </citation>
    <scope>NUCLEOTIDE SEQUENCE [LARGE SCALE GENOMIC DNA]</scope>
    <source>
        <strain evidence="2 3">A1</strain>
    </source>
</reference>
<name>A0A2N0RS23_9GLOM</name>
<keyword evidence="1" id="KW-1133">Transmembrane helix</keyword>
<dbReference type="EMBL" id="LLXH01000487">
    <property type="protein sequence ID" value="PKC66103.1"/>
    <property type="molecule type" value="Genomic_DNA"/>
</dbReference>
<dbReference type="VEuPathDB" id="FungiDB:RhiirA1_460155"/>
<feature type="transmembrane region" description="Helical" evidence="1">
    <location>
        <begin position="73"/>
        <end position="96"/>
    </location>
</feature>
<evidence type="ECO:0000313" key="3">
    <source>
        <dbReference type="Proteomes" id="UP000232688"/>
    </source>
</evidence>
<proteinExistence type="predicted"/>
<dbReference type="AlphaFoldDB" id="A0A2N0RS23"/>
<accession>A0A2N0RS23</accession>
<keyword evidence="1" id="KW-0472">Membrane</keyword>
<comment type="caution">
    <text evidence="2">The sequence shown here is derived from an EMBL/GenBank/DDBJ whole genome shotgun (WGS) entry which is preliminary data.</text>
</comment>